<organism evidence="2 3">
    <name type="scientific">Mesitornis unicolor</name>
    <name type="common">brown roatelo</name>
    <dbReference type="NCBI Taxonomy" id="54374"/>
    <lineage>
        <taxon>Eukaryota</taxon>
        <taxon>Metazoa</taxon>
        <taxon>Chordata</taxon>
        <taxon>Craniata</taxon>
        <taxon>Vertebrata</taxon>
        <taxon>Euteleostomi</taxon>
        <taxon>Archelosauria</taxon>
        <taxon>Archosauria</taxon>
        <taxon>Dinosauria</taxon>
        <taxon>Saurischia</taxon>
        <taxon>Theropoda</taxon>
        <taxon>Coelurosauria</taxon>
        <taxon>Aves</taxon>
        <taxon>Neognathae</taxon>
        <taxon>Neoaves</taxon>
        <taxon>Columbimorphae</taxon>
        <taxon>Mesitornithiformes</taxon>
        <taxon>Mesitornithidae</taxon>
        <taxon>Mesitornis</taxon>
    </lineage>
</organism>
<evidence type="ECO:0000313" key="3">
    <source>
        <dbReference type="Proteomes" id="UP000053369"/>
    </source>
</evidence>
<dbReference type="EMBL" id="KK812296">
    <property type="protein sequence ID" value="KFQ36426.1"/>
    <property type="molecule type" value="Genomic_DNA"/>
</dbReference>
<keyword evidence="3" id="KW-1185">Reference proteome</keyword>
<protein>
    <submittedName>
        <fullName evidence="2">Uncharacterized protein</fullName>
    </submittedName>
</protein>
<feature type="non-terminal residue" evidence="2">
    <location>
        <position position="109"/>
    </location>
</feature>
<reference evidence="2 3" key="1">
    <citation type="submission" date="2014-04" db="EMBL/GenBank/DDBJ databases">
        <title>Genome evolution of avian class.</title>
        <authorList>
            <person name="Zhang G."/>
            <person name="Li C."/>
        </authorList>
    </citation>
    <scope>NUCLEOTIDE SEQUENCE [LARGE SCALE GENOMIC DNA]</scope>
    <source>
        <strain evidence="2">BGI_N332</strain>
    </source>
</reference>
<feature type="non-terminal residue" evidence="2">
    <location>
        <position position="1"/>
    </location>
</feature>
<accession>A0A091RAA7</accession>
<dbReference type="AlphaFoldDB" id="A0A091RAA7"/>
<evidence type="ECO:0000256" key="1">
    <source>
        <dbReference type="SAM" id="MobiDB-lite"/>
    </source>
</evidence>
<proteinExistence type="predicted"/>
<dbReference type="Proteomes" id="UP000053369">
    <property type="component" value="Unassembled WGS sequence"/>
</dbReference>
<gene>
    <name evidence="2" type="ORF">N332_07531</name>
</gene>
<name>A0A091RAA7_9AVES</name>
<sequence>PRGVTAEAPDRRLQEPELTQLPLRPSNLPLQTETRRSRDAPGSYRYHGETTTKLGRVVPLGETEPQLPPSFSFTCSPEKPAKCKPVGIAQGVPQHPHGCADAAQSPEHC</sequence>
<feature type="region of interest" description="Disordered" evidence="1">
    <location>
        <begin position="1"/>
        <end position="47"/>
    </location>
</feature>
<evidence type="ECO:0000313" key="2">
    <source>
        <dbReference type="EMBL" id="KFQ36426.1"/>
    </source>
</evidence>